<evidence type="ECO:0000256" key="4">
    <source>
        <dbReference type="SAM" id="Coils"/>
    </source>
</evidence>
<proteinExistence type="predicted"/>
<keyword evidence="4" id="KW-0175">Coiled coil</keyword>
<dbReference type="SMART" id="SM00282">
    <property type="entry name" value="LamG"/>
    <property type="match status" value="1"/>
</dbReference>
<dbReference type="SMART" id="SM00210">
    <property type="entry name" value="TSPN"/>
    <property type="match status" value="1"/>
</dbReference>
<dbReference type="InterPro" id="IPR048287">
    <property type="entry name" value="TSPN-like_N"/>
</dbReference>
<dbReference type="GO" id="GO:0005615">
    <property type="term" value="C:extracellular space"/>
    <property type="evidence" value="ECO:0007669"/>
    <property type="project" value="TreeGrafter"/>
</dbReference>
<dbReference type="EMBL" id="GEZM01043592">
    <property type="protein sequence ID" value="JAV79001.1"/>
    <property type="molecule type" value="Transcribed_RNA"/>
</dbReference>
<evidence type="ECO:0000256" key="2">
    <source>
        <dbReference type="ARBA" id="ARBA00022837"/>
    </source>
</evidence>
<dbReference type="Gene3D" id="2.60.120.200">
    <property type="match status" value="1"/>
</dbReference>
<dbReference type="EMBL" id="GEZM01043593">
    <property type="protein sequence ID" value="JAV78999.1"/>
    <property type="molecule type" value="Transcribed_RNA"/>
</dbReference>
<evidence type="ECO:0000259" key="5">
    <source>
        <dbReference type="SMART" id="SM00210"/>
    </source>
</evidence>
<dbReference type="EMBL" id="GEZM01043588">
    <property type="protein sequence ID" value="JAV79008.1"/>
    <property type="molecule type" value="Transcribed_RNA"/>
</dbReference>
<dbReference type="PANTHER" id="PTHR24042:SF5">
    <property type="entry name" value="EGF-LIKE CALCIUM-BINDING DOMAIN-CONTAINING PROTEIN"/>
    <property type="match status" value="1"/>
</dbReference>
<reference evidence="7" key="1">
    <citation type="journal article" date="2016" name="Sci. Rep.">
        <title>Molecular characterization of firefly nuptial gifts: a multi-omics approach sheds light on postcopulatory sexual selection.</title>
        <authorList>
            <person name="Al-Wathiqui N."/>
            <person name="Fallon T.R."/>
            <person name="South A."/>
            <person name="Weng J.K."/>
            <person name="Lewis S.M."/>
        </authorList>
    </citation>
    <scope>NUCLEOTIDE SEQUENCE</scope>
</reference>
<feature type="domain" description="Laminin G" evidence="6">
    <location>
        <begin position="88"/>
        <end position="218"/>
    </location>
</feature>
<evidence type="ECO:0008006" key="8">
    <source>
        <dbReference type="Google" id="ProtNLM"/>
    </source>
</evidence>
<organism evidence="7">
    <name type="scientific">Photinus pyralis</name>
    <name type="common">Common eastern firefly</name>
    <name type="synonym">Lampyris pyralis</name>
    <dbReference type="NCBI Taxonomy" id="7054"/>
    <lineage>
        <taxon>Eukaryota</taxon>
        <taxon>Metazoa</taxon>
        <taxon>Ecdysozoa</taxon>
        <taxon>Arthropoda</taxon>
        <taxon>Hexapoda</taxon>
        <taxon>Insecta</taxon>
        <taxon>Pterygota</taxon>
        <taxon>Neoptera</taxon>
        <taxon>Endopterygota</taxon>
        <taxon>Coleoptera</taxon>
        <taxon>Polyphaga</taxon>
        <taxon>Elateriformia</taxon>
        <taxon>Elateroidea</taxon>
        <taxon>Lampyridae</taxon>
        <taxon>Lampyrinae</taxon>
        <taxon>Photinus</taxon>
    </lineage>
</organism>
<keyword evidence="3" id="KW-0325">Glycoprotein</keyword>
<evidence type="ECO:0000259" key="6">
    <source>
        <dbReference type="SMART" id="SM00282"/>
    </source>
</evidence>
<sequence>MAIEKTLRLIPFRFLFSASFLSSQSPSQYDLLAELGLHNTTWAGVSITSGPSVPQQLRPAYLLQGDYRDLKLPPLAFEKVSDLLRRSPEFTISAWVRQETGNTGSLVSFAHGLNRYLELQSSGRKNEIRLHYTSRVDSKVYVETFHYRLADNLWHHVAISVSGSQVELLVDCHPLYKRLLRPGAPDRNFSLPQQLWLGQRNKHYHFKGAMQDVRLIAGPHGYLTLCPSLDSTCPTCGQFSLLQSTVQELTRHLQELSERLVAAEGRISKVEECDCQKSCQFNGSVHADGATWQRGCDLCACVVSRPFRN</sequence>
<name>A0A1Y1LZM6_PHOPY</name>
<feature type="domain" description="Thrombospondin-like N-terminal" evidence="5">
    <location>
        <begin position="28"/>
        <end position="219"/>
    </location>
</feature>
<dbReference type="InterPro" id="IPR001791">
    <property type="entry name" value="Laminin_G"/>
</dbReference>
<dbReference type="EMBL" id="GEZM01043590">
    <property type="protein sequence ID" value="JAV79005.1"/>
    <property type="molecule type" value="Transcribed_RNA"/>
</dbReference>
<keyword evidence="2" id="KW-0106">Calcium</keyword>
<dbReference type="InterPro" id="IPR013320">
    <property type="entry name" value="ConA-like_dom_sf"/>
</dbReference>
<evidence type="ECO:0000256" key="3">
    <source>
        <dbReference type="ARBA" id="ARBA00023180"/>
    </source>
</evidence>
<dbReference type="PANTHER" id="PTHR24042">
    <property type="entry name" value="NEL HOMOLOG"/>
    <property type="match status" value="1"/>
</dbReference>
<dbReference type="CDD" id="cd00110">
    <property type="entry name" value="LamG"/>
    <property type="match status" value="1"/>
</dbReference>
<dbReference type="AlphaFoldDB" id="A0A1Y1LZM6"/>
<protein>
    <recommendedName>
        <fullName evidence="8">Laminin G domain-containing protein</fullName>
    </recommendedName>
</protein>
<accession>A0A1Y1LZM6</accession>
<dbReference type="SUPFAM" id="SSF49899">
    <property type="entry name" value="Concanavalin A-like lectins/glucanases"/>
    <property type="match status" value="1"/>
</dbReference>
<evidence type="ECO:0000313" key="7">
    <source>
        <dbReference type="EMBL" id="JAV78999.1"/>
    </source>
</evidence>
<evidence type="ECO:0000256" key="1">
    <source>
        <dbReference type="ARBA" id="ARBA00022737"/>
    </source>
</evidence>
<dbReference type="GO" id="GO:0008201">
    <property type="term" value="F:heparin binding"/>
    <property type="evidence" value="ECO:0007669"/>
    <property type="project" value="TreeGrafter"/>
</dbReference>
<feature type="coiled-coil region" evidence="4">
    <location>
        <begin position="239"/>
        <end position="273"/>
    </location>
</feature>
<dbReference type="Pfam" id="PF13385">
    <property type="entry name" value="Laminin_G_3"/>
    <property type="match status" value="1"/>
</dbReference>
<keyword evidence="1" id="KW-0677">Repeat</keyword>
<dbReference type="InterPro" id="IPR051586">
    <property type="entry name" value="PKC-binding_NELL"/>
</dbReference>